<reference evidence="1" key="1">
    <citation type="journal article" date="2023" name="IScience">
        <title>Live-bearing cockroach genome reveals convergent evolutionary mechanisms linked to viviparity in insects and beyond.</title>
        <authorList>
            <person name="Fouks B."/>
            <person name="Harrison M.C."/>
            <person name="Mikhailova A.A."/>
            <person name="Marchal E."/>
            <person name="English S."/>
            <person name="Carruthers M."/>
            <person name="Jennings E.C."/>
            <person name="Chiamaka E.L."/>
            <person name="Frigard R.A."/>
            <person name="Pippel M."/>
            <person name="Attardo G.M."/>
            <person name="Benoit J.B."/>
            <person name="Bornberg-Bauer E."/>
            <person name="Tobe S.S."/>
        </authorList>
    </citation>
    <scope>NUCLEOTIDE SEQUENCE</scope>
    <source>
        <strain evidence="1">Stay&amp;Tobe</strain>
    </source>
</reference>
<evidence type="ECO:0000313" key="2">
    <source>
        <dbReference type="Proteomes" id="UP001233999"/>
    </source>
</evidence>
<feature type="non-terminal residue" evidence="1">
    <location>
        <position position="54"/>
    </location>
</feature>
<sequence>LERQMARRRKAHGKGFREFLSFFNTDNILRRAYLPSTSKLGLINLLRTLDRAFF</sequence>
<feature type="non-terminal residue" evidence="1">
    <location>
        <position position="1"/>
    </location>
</feature>
<accession>A0AAD7Z390</accession>
<proteinExistence type="predicted"/>
<dbReference type="AlphaFoldDB" id="A0AAD7Z390"/>
<name>A0AAD7Z390_DIPPU</name>
<evidence type="ECO:0000313" key="1">
    <source>
        <dbReference type="EMBL" id="KAJ9573574.1"/>
    </source>
</evidence>
<protein>
    <submittedName>
        <fullName evidence="1">Uncharacterized protein</fullName>
    </submittedName>
</protein>
<keyword evidence="2" id="KW-1185">Reference proteome</keyword>
<gene>
    <name evidence="1" type="ORF">L9F63_009059</name>
</gene>
<reference evidence="1" key="2">
    <citation type="submission" date="2023-05" db="EMBL/GenBank/DDBJ databases">
        <authorList>
            <person name="Fouks B."/>
        </authorList>
    </citation>
    <scope>NUCLEOTIDE SEQUENCE</scope>
    <source>
        <strain evidence="1">Stay&amp;Tobe</strain>
        <tissue evidence="1">Testes</tissue>
    </source>
</reference>
<organism evidence="1 2">
    <name type="scientific">Diploptera punctata</name>
    <name type="common">Pacific beetle cockroach</name>
    <dbReference type="NCBI Taxonomy" id="6984"/>
    <lineage>
        <taxon>Eukaryota</taxon>
        <taxon>Metazoa</taxon>
        <taxon>Ecdysozoa</taxon>
        <taxon>Arthropoda</taxon>
        <taxon>Hexapoda</taxon>
        <taxon>Insecta</taxon>
        <taxon>Pterygota</taxon>
        <taxon>Neoptera</taxon>
        <taxon>Polyneoptera</taxon>
        <taxon>Dictyoptera</taxon>
        <taxon>Blattodea</taxon>
        <taxon>Blaberoidea</taxon>
        <taxon>Blaberidae</taxon>
        <taxon>Diplopterinae</taxon>
        <taxon>Diploptera</taxon>
    </lineage>
</organism>
<comment type="caution">
    <text evidence="1">The sequence shown here is derived from an EMBL/GenBank/DDBJ whole genome shotgun (WGS) entry which is preliminary data.</text>
</comment>
<dbReference type="EMBL" id="JASPKZ010010695">
    <property type="protein sequence ID" value="KAJ9573574.1"/>
    <property type="molecule type" value="Genomic_DNA"/>
</dbReference>
<dbReference type="Proteomes" id="UP001233999">
    <property type="component" value="Unassembled WGS sequence"/>
</dbReference>